<proteinExistence type="predicted"/>
<keyword evidence="1" id="KW-0812">Transmembrane</keyword>
<evidence type="ECO:0000313" key="3">
    <source>
        <dbReference type="Proteomes" id="UP000003835"/>
    </source>
</evidence>
<protein>
    <submittedName>
        <fullName evidence="2">Uncharacterized protein</fullName>
    </submittedName>
</protein>
<accession>B4VSS1</accession>
<gene>
    <name evidence="2" type="ORF">MC7420_697</name>
</gene>
<sequence>MQLRCFLRQVLVLIIASPRFLAYLFAIQNPDFLNKSGFSSRLQL</sequence>
<dbReference type="HOGENOM" id="CLU_3214800_0_0_3"/>
<evidence type="ECO:0000313" key="2">
    <source>
        <dbReference type="EMBL" id="EDX74823.1"/>
    </source>
</evidence>
<feature type="transmembrane region" description="Helical" evidence="1">
    <location>
        <begin position="6"/>
        <end position="26"/>
    </location>
</feature>
<dbReference type="AlphaFoldDB" id="B4VSS1"/>
<dbReference type="EMBL" id="DS989851">
    <property type="protein sequence ID" value="EDX74823.1"/>
    <property type="molecule type" value="Genomic_DNA"/>
</dbReference>
<name>B4VSS1_9CYAN</name>
<keyword evidence="3" id="KW-1185">Reference proteome</keyword>
<evidence type="ECO:0000256" key="1">
    <source>
        <dbReference type="SAM" id="Phobius"/>
    </source>
</evidence>
<dbReference type="Proteomes" id="UP000003835">
    <property type="component" value="Unassembled WGS sequence"/>
</dbReference>
<keyword evidence="1" id="KW-0472">Membrane</keyword>
<keyword evidence="1" id="KW-1133">Transmembrane helix</keyword>
<reference evidence="2 3" key="1">
    <citation type="submission" date="2008-07" db="EMBL/GenBank/DDBJ databases">
        <authorList>
            <person name="Tandeau de Marsac N."/>
            <person name="Ferriera S."/>
            <person name="Johnson J."/>
            <person name="Kravitz S."/>
            <person name="Beeson K."/>
            <person name="Sutton G."/>
            <person name="Rogers Y.-H."/>
            <person name="Friedman R."/>
            <person name="Frazier M."/>
            <person name="Venter J.C."/>
        </authorList>
    </citation>
    <scope>NUCLEOTIDE SEQUENCE [LARGE SCALE GENOMIC DNA]</scope>
    <source>
        <strain evidence="2 3">PCC 7420</strain>
    </source>
</reference>
<organism evidence="2 3">
    <name type="scientific">Coleofasciculus chthonoplastes PCC 7420</name>
    <dbReference type="NCBI Taxonomy" id="118168"/>
    <lineage>
        <taxon>Bacteria</taxon>
        <taxon>Bacillati</taxon>
        <taxon>Cyanobacteriota</taxon>
        <taxon>Cyanophyceae</taxon>
        <taxon>Coleofasciculales</taxon>
        <taxon>Coleofasciculaceae</taxon>
        <taxon>Coleofasciculus</taxon>
    </lineage>
</organism>